<proteinExistence type="predicted"/>
<dbReference type="EMBL" id="MN739008">
    <property type="protein sequence ID" value="QHT34763.1"/>
    <property type="molecule type" value="Genomic_DNA"/>
</dbReference>
<accession>A0A6C0F280</accession>
<feature type="transmembrane region" description="Helical" evidence="1">
    <location>
        <begin position="65"/>
        <end position="83"/>
    </location>
</feature>
<evidence type="ECO:0000313" key="2">
    <source>
        <dbReference type="EMBL" id="QHT34763.1"/>
    </source>
</evidence>
<keyword evidence="1" id="KW-0472">Membrane</keyword>
<reference evidence="2" key="1">
    <citation type="journal article" date="2020" name="Nature">
        <title>Giant virus diversity and host interactions through global metagenomics.</title>
        <authorList>
            <person name="Schulz F."/>
            <person name="Roux S."/>
            <person name="Paez-Espino D."/>
            <person name="Jungbluth S."/>
            <person name="Walsh D.A."/>
            <person name="Denef V.J."/>
            <person name="McMahon K.D."/>
            <person name="Konstantinidis K.T."/>
            <person name="Eloe-Fadrosh E.A."/>
            <person name="Kyrpides N.C."/>
            <person name="Woyke T."/>
        </authorList>
    </citation>
    <scope>NUCLEOTIDE SEQUENCE</scope>
    <source>
        <strain evidence="2">GVMAG-M-3300009163-63</strain>
    </source>
</reference>
<evidence type="ECO:0000256" key="1">
    <source>
        <dbReference type="SAM" id="Phobius"/>
    </source>
</evidence>
<name>A0A6C0F280_9ZZZZ</name>
<keyword evidence="1" id="KW-1133">Transmembrane helix</keyword>
<organism evidence="2">
    <name type="scientific">viral metagenome</name>
    <dbReference type="NCBI Taxonomy" id="1070528"/>
    <lineage>
        <taxon>unclassified sequences</taxon>
        <taxon>metagenomes</taxon>
        <taxon>organismal metagenomes</taxon>
    </lineage>
</organism>
<dbReference type="AlphaFoldDB" id="A0A6C0F280"/>
<protein>
    <submittedName>
        <fullName evidence="2">Uncharacterized protein</fullName>
    </submittedName>
</protein>
<sequence>MNPAKLLPLLTFGFLFVAFALASNANSTNPNNSNNISNTYCDNTTDAETCDAVAMLKAKREMSDAPTLLMYLAIAAIIVIPQIQQLDI</sequence>
<keyword evidence="1" id="KW-0812">Transmembrane</keyword>